<dbReference type="GO" id="GO:0051287">
    <property type="term" value="F:NAD binding"/>
    <property type="evidence" value="ECO:0007669"/>
    <property type="project" value="UniProtKB-UniRule"/>
</dbReference>
<keyword evidence="1 2" id="KW-0560">Oxidoreductase</keyword>
<organism evidence="2 3">
    <name type="scientific">Povalibacter uvarum</name>
    <dbReference type="NCBI Taxonomy" id="732238"/>
    <lineage>
        <taxon>Bacteria</taxon>
        <taxon>Pseudomonadati</taxon>
        <taxon>Pseudomonadota</taxon>
        <taxon>Gammaproteobacteria</taxon>
        <taxon>Steroidobacterales</taxon>
        <taxon>Steroidobacteraceae</taxon>
        <taxon>Povalibacter</taxon>
    </lineage>
</organism>
<feature type="binding site" evidence="1">
    <location>
        <begin position="224"/>
        <end position="226"/>
    </location>
    <ligand>
        <name>NAD(+)</name>
        <dbReference type="ChEBI" id="CHEBI:57540"/>
    </ligand>
</feature>
<keyword evidence="1" id="KW-0547">Nucleotide-binding</keyword>
<dbReference type="Gene3D" id="3.30.1780.10">
    <property type="entry name" value="ornithine cyclodeaminase, domain 1"/>
    <property type="match status" value="1"/>
</dbReference>
<evidence type="ECO:0000313" key="3">
    <source>
        <dbReference type="Proteomes" id="UP000588068"/>
    </source>
</evidence>
<dbReference type="Proteomes" id="UP000588068">
    <property type="component" value="Unassembled WGS sequence"/>
</dbReference>
<keyword evidence="3" id="KW-1185">Reference proteome</keyword>
<comment type="caution">
    <text evidence="2">The sequence shown here is derived from an EMBL/GenBank/DDBJ whole genome shotgun (WGS) entry which is preliminary data.</text>
</comment>
<dbReference type="InterPro" id="IPR003462">
    <property type="entry name" value="ODC_Mu_crystall"/>
</dbReference>
<dbReference type="GO" id="GO:0000286">
    <property type="term" value="F:alanine dehydrogenase activity"/>
    <property type="evidence" value="ECO:0007669"/>
    <property type="project" value="UniProtKB-UniRule"/>
</dbReference>
<dbReference type="RefSeq" id="WP_221304009.1">
    <property type="nucleotide sequence ID" value="NZ_JACHHZ010000001.1"/>
</dbReference>
<dbReference type="InterPro" id="IPR023401">
    <property type="entry name" value="ODC_N"/>
</dbReference>
<feature type="binding site" evidence="1">
    <location>
        <begin position="138"/>
        <end position="139"/>
    </location>
    <ligand>
        <name>NAD(+)</name>
        <dbReference type="ChEBI" id="CHEBI:57540"/>
    </ligand>
</feature>
<dbReference type="Pfam" id="PF02423">
    <property type="entry name" value="OCD_Mu_crystall"/>
    <property type="match status" value="1"/>
</dbReference>
<name>A0A841HI57_9GAMM</name>
<dbReference type="GO" id="GO:0005737">
    <property type="term" value="C:cytoplasm"/>
    <property type="evidence" value="ECO:0007669"/>
    <property type="project" value="TreeGrafter"/>
</dbReference>
<comment type="caution">
    <text evidence="1">Lacks conserved residue(s) required for the propagation of feature annotation.</text>
</comment>
<feature type="active site" description="Proton donor/acceptor" evidence="1">
    <location>
        <position position="70"/>
    </location>
</feature>
<dbReference type="EC" id="1.4.1.1" evidence="1"/>
<dbReference type="PANTHER" id="PTHR13812:SF19">
    <property type="entry name" value="KETIMINE REDUCTASE MU-CRYSTALLIN"/>
    <property type="match status" value="1"/>
</dbReference>
<dbReference type="EMBL" id="JACHHZ010000001">
    <property type="protein sequence ID" value="MBB6092069.1"/>
    <property type="molecule type" value="Genomic_DNA"/>
</dbReference>
<protein>
    <recommendedName>
        <fullName evidence="1">Putative alanine dehydrogenase</fullName>
        <shortName evidence="1">AlaDH</shortName>
        <ecNumber evidence="1">1.4.1.1</ecNumber>
    </recommendedName>
</protein>
<dbReference type="Gene3D" id="3.40.50.720">
    <property type="entry name" value="NAD(P)-binding Rossmann-like Domain"/>
    <property type="match status" value="1"/>
</dbReference>
<evidence type="ECO:0000313" key="2">
    <source>
        <dbReference type="EMBL" id="MBB6092069.1"/>
    </source>
</evidence>
<dbReference type="InterPro" id="IPR036291">
    <property type="entry name" value="NAD(P)-bd_dom_sf"/>
</dbReference>
<evidence type="ECO:0000256" key="1">
    <source>
        <dbReference type="HAMAP-Rule" id="MF_00935"/>
    </source>
</evidence>
<accession>A0A841HI57</accession>
<dbReference type="InterPro" id="IPR028609">
    <property type="entry name" value="AlaDH_arch-typ"/>
</dbReference>
<dbReference type="SUPFAM" id="SSF51735">
    <property type="entry name" value="NAD(P)-binding Rossmann-fold domains"/>
    <property type="match status" value="1"/>
</dbReference>
<dbReference type="AlphaFoldDB" id="A0A841HI57"/>
<comment type="similarity">
    <text evidence="1">Belongs to the ornithine cyclodeaminase/mu-crystallin family. Archaeal alanine dehydrogenase subfamily.</text>
</comment>
<keyword evidence="1" id="KW-0520">NAD</keyword>
<feature type="binding site" evidence="1">
    <location>
        <position position="297"/>
    </location>
    <ligand>
        <name>NAD(+)</name>
        <dbReference type="ChEBI" id="CHEBI:57540"/>
    </ligand>
</feature>
<comment type="function">
    <text evidence="1">Catalyzes the NAD(+)-dependent oxidative deamination of L-alanine to pyruvate, and the reverse reaction, the reductive amination of pyruvate.</text>
</comment>
<dbReference type="FunFam" id="3.40.50.720:FF:000311">
    <property type="entry name" value="Ornithine cyclodeaminase"/>
    <property type="match status" value="1"/>
</dbReference>
<feature type="binding site" evidence="1">
    <location>
        <position position="230"/>
    </location>
    <ligand>
        <name>NAD(+)</name>
        <dbReference type="ChEBI" id="CHEBI:57540"/>
    </ligand>
</feature>
<reference evidence="2 3" key="1">
    <citation type="submission" date="2020-08" db="EMBL/GenBank/DDBJ databases">
        <title>Genomic Encyclopedia of Type Strains, Phase IV (KMG-IV): sequencing the most valuable type-strain genomes for metagenomic binning, comparative biology and taxonomic classification.</title>
        <authorList>
            <person name="Goeker M."/>
        </authorList>
    </citation>
    <scope>NUCLEOTIDE SEQUENCE [LARGE SCALE GENOMIC DNA]</scope>
    <source>
        <strain evidence="2 3">DSM 26723</strain>
    </source>
</reference>
<dbReference type="PANTHER" id="PTHR13812">
    <property type="entry name" value="KETIMINE REDUCTASE MU-CRYSTALLIN"/>
    <property type="match status" value="1"/>
</dbReference>
<dbReference type="GO" id="GO:0006522">
    <property type="term" value="P:alanine metabolic process"/>
    <property type="evidence" value="ECO:0007669"/>
    <property type="project" value="UniProtKB-UniRule"/>
</dbReference>
<feature type="binding site" evidence="1">
    <location>
        <position position="111"/>
    </location>
    <ligand>
        <name>NAD(+)</name>
        <dbReference type="ChEBI" id="CHEBI:57540"/>
    </ligand>
</feature>
<gene>
    <name evidence="2" type="ORF">HNQ60_000915</name>
</gene>
<comment type="catalytic activity">
    <reaction evidence="1">
        <text>L-alanine + NAD(+) + H2O = pyruvate + NH4(+) + NADH + H(+)</text>
        <dbReference type="Rhea" id="RHEA:18405"/>
        <dbReference type="ChEBI" id="CHEBI:15361"/>
        <dbReference type="ChEBI" id="CHEBI:15377"/>
        <dbReference type="ChEBI" id="CHEBI:15378"/>
        <dbReference type="ChEBI" id="CHEBI:28938"/>
        <dbReference type="ChEBI" id="CHEBI:57540"/>
        <dbReference type="ChEBI" id="CHEBI:57945"/>
        <dbReference type="ChEBI" id="CHEBI:57972"/>
        <dbReference type="EC" id="1.4.1.1"/>
    </reaction>
</comment>
<dbReference type="HAMAP" id="MF_00935">
    <property type="entry name" value="AlaDH_arch"/>
    <property type="match status" value="1"/>
</dbReference>
<proteinExistence type="inferred from homology"/>
<sequence>MTMTPTLLLNQSQVLAAIDMREALVAVEEIFRLHGRRQVQMPSKVYLDLPGGDVRAMPAYAPPLGFASIKNINMHPGNRDVPSIIGTLTLFDPPTGVPLAIMDATAITRLRTGAAAGVATRLLARADATVLSVIGAGNQALTQIEAVLAVRPRIDRVVIYDLDADRANRLARSATDRFKVVMHVAGSVEEAVRAADVLTTITPARAPIVAAEWVKPGTHINAIGADAAGKQELESQLTTSAKVVVDEMDQATHSGEVNVPVSQGLLEPSAIYAELGHIAASAKPGRLSATEITIFDSTGLALQDLACAAYVYRKVKAAGDAPASFDFLA</sequence>
<dbReference type="PIRSF" id="PIRSF001439">
    <property type="entry name" value="CryM"/>
    <property type="match status" value="1"/>
</dbReference>